<evidence type="ECO:0000256" key="2">
    <source>
        <dbReference type="SAM" id="Phobius"/>
    </source>
</evidence>
<proteinExistence type="predicted"/>
<feature type="transmembrane region" description="Helical" evidence="2">
    <location>
        <begin position="70"/>
        <end position="92"/>
    </location>
</feature>
<dbReference type="WBParaSite" id="EEL_0000497601-mRNA-1">
    <property type="protein sequence ID" value="EEL_0000497601-mRNA-1"/>
    <property type="gene ID" value="EEL_0000497601"/>
</dbReference>
<feature type="region of interest" description="Disordered" evidence="1">
    <location>
        <begin position="132"/>
        <end position="161"/>
    </location>
</feature>
<dbReference type="Gene3D" id="1.20.1070.10">
    <property type="entry name" value="Rhodopsin 7-helix transmembrane proteins"/>
    <property type="match status" value="1"/>
</dbReference>
<evidence type="ECO:0000256" key="1">
    <source>
        <dbReference type="SAM" id="MobiDB-lite"/>
    </source>
</evidence>
<dbReference type="PANTHER" id="PTHR22718:SF34">
    <property type="entry name" value="G-PROTEIN COUPLED RECEPTORS FAMILY 1 PROFILE DOMAIN-CONTAINING PROTEIN"/>
    <property type="match status" value="1"/>
</dbReference>
<evidence type="ECO:0000313" key="4">
    <source>
        <dbReference type="WBParaSite" id="EEL_0000497601-mRNA-1"/>
    </source>
</evidence>
<accession>A0A0R3RSV8</accession>
<protein>
    <submittedName>
        <fullName evidence="4">7TM_GPCR_Srx domain-containing protein</fullName>
    </submittedName>
</protein>
<name>A0A0R3RSV8_9BILA</name>
<evidence type="ECO:0000313" key="3">
    <source>
        <dbReference type="Proteomes" id="UP000050640"/>
    </source>
</evidence>
<dbReference type="SUPFAM" id="SSF81321">
    <property type="entry name" value="Family A G protein-coupled receptor-like"/>
    <property type="match status" value="1"/>
</dbReference>
<dbReference type="CDD" id="cd00637">
    <property type="entry name" value="7tm_classA_rhodopsin-like"/>
    <property type="match status" value="1"/>
</dbReference>
<dbReference type="STRING" id="1147741.A0A0R3RSV8"/>
<feature type="transmembrane region" description="Helical" evidence="2">
    <location>
        <begin position="40"/>
        <end position="58"/>
    </location>
</feature>
<feature type="compositionally biased region" description="Polar residues" evidence="1">
    <location>
        <begin position="135"/>
        <end position="144"/>
    </location>
</feature>
<keyword evidence="2" id="KW-0812">Transmembrane</keyword>
<dbReference type="Proteomes" id="UP000050640">
    <property type="component" value="Unplaced"/>
</dbReference>
<dbReference type="AlphaFoldDB" id="A0A0R3RSV8"/>
<reference evidence="4" key="1">
    <citation type="submission" date="2017-02" db="UniProtKB">
        <authorList>
            <consortium name="WormBaseParasite"/>
        </authorList>
    </citation>
    <scope>IDENTIFICATION</scope>
</reference>
<dbReference type="PANTHER" id="PTHR22718">
    <property type="entry name" value="SERPENTINE RECEPTOR, CLASS X"/>
    <property type="match status" value="1"/>
</dbReference>
<organism evidence="3 4">
    <name type="scientific">Elaeophora elaphi</name>
    <dbReference type="NCBI Taxonomy" id="1147741"/>
    <lineage>
        <taxon>Eukaryota</taxon>
        <taxon>Metazoa</taxon>
        <taxon>Ecdysozoa</taxon>
        <taxon>Nematoda</taxon>
        <taxon>Chromadorea</taxon>
        <taxon>Rhabditida</taxon>
        <taxon>Spirurina</taxon>
        <taxon>Spiruromorpha</taxon>
        <taxon>Filarioidea</taxon>
        <taxon>Onchocercidae</taxon>
        <taxon>Elaeophora</taxon>
    </lineage>
</organism>
<keyword evidence="3" id="KW-1185">Reference proteome</keyword>
<sequence length="229" mass="25780">MAKHQLMIKDTRLENGDDPELRSSSFRTTRGQISKKEMRLFIQFFLVSLVFLLTWTTWQWLPHISESKWAYFIMTSLFFINNSINPTVYLVFNTQLRHEVGRLLCNSSAKPVPPTHRGCKLTSNKLFKYTDKDQSPGNSGSSSQHDGHGEASTTQSGHDLPIRTFDITDTNKVVVNSAAATRTTTNDGATVERNDVTNVAITVALKTPHRQLLVDNNIMIISKNDALIV</sequence>
<keyword evidence="2" id="KW-0472">Membrane</keyword>
<keyword evidence="2" id="KW-1133">Transmembrane helix</keyword>